<dbReference type="GO" id="GO:0004930">
    <property type="term" value="F:G protein-coupled receptor activity"/>
    <property type="evidence" value="ECO:0007669"/>
    <property type="project" value="InterPro"/>
</dbReference>
<dbReference type="AlphaFoldDB" id="A0AAN9C0V5"/>
<dbReference type="InterPro" id="IPR052954">
    <property type="entry name" value="GPCR-Ligand_Int"/>
</dbReference>
<evidence type="ECO:0000313" key="7">
    <source>
        <dbReference type="EMBL" id="KAK7114930.1"/>
    </source>
</evidence>
<evidence type="ECO:0000256" key="3">
    <source>
        <dbReference type="ARBA" id="ARBA00022989"/>
    </source>
</evidence>
<feature type="transmembrane region" description="Helical" evidence="5">
    <location>
        <begin position="257"/>
        <end position="280"/>
    </location>
</feature>
<dbReference type="PANTHER" id="PTHR46641">
    <property type="entry name" value="FMRFAMIDE RECEPTOR-RELATED"/>
    <property type="match status" value="1"/>
</dbReference>
<dbReference type="PROSITE" id="PS50262">
    <property type="entry name" value="G_PROTEIN_RECEP_F1_2"/>
    <property type="match status" value="1"/>
</dbReference>
<feature type="domain" description="G-protein coupled receptors family 1 profile" evidence="6">
    <location>
        <begin position="85"/>
        <end position="365"/>
    </location>
</feature>
<dbReference type="EMBL" id="JBAMIC010000001">
    <property type="protein sequence ID" value="KAK7114930.1"/>
    <property type="molecule type" value="Genomic_DNA"/>
</dbReference>
<keyword evidence="3 5" id="KW-1133">Transmembrane helix</keyword>
<dbReference type="Proteomes" id="UP001374579">
    <property type="component" value="Unassembled WGS sequence"/>
</dbReference>
<evidence type="ECO:0000259" key="6">
    <source>
        <dbReference type="PROSITE" id="PS50262"/>
    </source>
</evidence>
<dbReference type="PRINTS" id="PR00237">
    <property type="entry name" value="GPCRRHODOPSN"/>
</dbReference>
<dbReference type="InterPro" id="IPR017452">
    <property type="entry name" value="GPCR_Rhodpsn_7TM"/>
</dbReference>
<feature type="transmembrane region" description="Helical" evidence="5">
    <location>
        <begin position="150"/>
        <end position="170"/>
    </location>
</feature>
<proteinExistence type="predicted"/>
<keyword evidence="8" id="KW-1185">Reference proteome</keyword>
<feature type="transmembrane region" description="Helical" evidence="5">
    <location>
        <begin position="66"/>
        <end position="93"/>
    </location>
</feature>
<keyword evidence="4 5" id="KW-0472">Membrane</keyword>
<dbReference type="Pfam" id="PF00001">
    <property type="entry name" value="7tm_1"/>
    <property type="match status" value="1"/>
</dbReference>
<organism evidence="7 8">
    <name type="scientific">Littorina saxatilis</name>
    <dbReference type="NCBI Taxonomy" id="31220"/>
    <lineage>
        <taxon>Eukaryota</taxon>
        <taxon>Metazoa</taxon>
        <taxon>Spiralia</taxon>
        <taxon>Lophotrochozoa</taxon>
        <taxon>Mollusca</taxon>
        <taxon>Gastropoda</taxon>
        <taxon>Caenogastropoda</taxon>
        <taxon>Littorinimorpha</taxon>
        <taxon>Littorinoidea</taxon>
        <taxon>Littorinidae</taxon>
        <taxon>Littorina</taxon>
    </lineage>
</organism>
<reference evidence="7 8" key="1">
    <citation type="submission" date="2024-02" db="EMBL/GenBank/DDBJ databases">
        <title>Chromosome-scale genome assembly of the rough periwinkle Littorina saxatilis.</title>
        <authorList>
            <person name="De Jode A."/>
            <person name="Faria R."/>
            <person name="Formenti G."/>
            <person name="Sims Y."/>
            <person name="Smith T.P."/>
            <person name="Tracey A."/>
            <person name="Wood J.M.D."/>
            <person name="Zagrodzka Z.B."/>
            <person name="Johannesson K."/>
            <person name="Butlin R.K."/>
            <person name="Leder E.H."/>
        </authorList>
    </citation>
    <scope>NUCLEOTIDE SEQUENCE [LARGE SCALE GENOMIC DNA]</scope>
    <source>
        <strain evidence="7">Snail1</strain>
        <tissue evidence="7">Muscle</tissue>
    </source>
</reference>
<comment type="subcellular location">
    <subcellularLocation>
        <location evidence="1">Membrane</location>
    </subcellularLocation>
</comment>
<keyword evidence="2 5" id="KW-0812">Transmembrane</keyword>
<dbReference type="CDD" id="cd14978">
    <property type="entry name" value="7tmA_FMRFamide_R-like"/>
    <property type="match status" value="1"/>
</dbReference>
<dbReference type="SUPFAM" id="SSF81321">
    <property type="entry name" value="Family A G protein-coupled receptor-like"/>
    <property type="match status" value="1"/>
</dbReference>
<evidence type="ECO:0000256" key="2">
    <source>
        <dbReference type="ARBA" id="ARBA00022692"/>
    </source>
</evidence>
<evidence type="ECO:0000313" key="8">
    <source>
        <dbReference type="Proteomes" id="UP001374579"/>
    </source>
</evidence>
<name>A0AAN9C0V5_9CAEN</name>
<dbReference type="Gene3D" id="1.20.1070.10">
    <property type="entry name" value="Rhodopsin 7-helix transmembrane proteins"/>
    <property type="match status" value="1"/>
</dbReference>
<protein>
    <recommendedName>
        <fullName evidence="6">G-protein coupled receptors family 1 profile domain-containing protein</fullName>
    </recommendedName>
</protein>
<evidence type="ECO:0000256" key="5">
    <source>
        <dbReference type="SAM" id="Phobius"/>
    </source>
</evidence>
<feature type="transmembrane region" description="Helical" evidence="5">
    <location>
        <begin position="301"/>
        <end position="326"/>
    </location>
</feature>
<dbReference type="GO" id="GO:0016020">
    <property type="term" value="C:membrane"/>
    <property type="evidence" value="ECO:0007669"/>
    <property type="project" value="UniProtKB-SubCell"/>
</dbReference>
<dbReference type="PANTHER" id="PTHR46641:SF2">
    <property type="entry name" value="FMRFAMIDE RECEPTOR"/>
    <property type="match status" value="1"/>
</dbReference>
<accession>A0AAN9C0V5</accession>
<gene>
    <name evidence="7" type="ORF">V1264_000905</name>
</gene>
<dbReference type="InterPro" id="IPR000276">
    <property type="entry name" value="GPCR_Rhodpsn"/>
</dbReference>
<evidence type="ECO:0000256" key="4">
    <source>
        <dbReference type="ARBA" id="ARBA00023136"/>
    </source>
</evidence>
<feature type="transmembrane region" description="Helical" evidence="5">
    <location>
        <begin position="346"/>
        <end position="368"/>
    </location>
</feature>
<feature type="transmembrane region" description="Helical" evidence="5">
    <location>
        <begin position="105"/>
        <end position="130"/>
    </location>
</feature>
<comment type="caution">
    <text evidence="7">The sequence shown here is derived from an EMBL/GenBank/DDBJ whole genome shotgun (WGS) entry which is preliminary data.</text>
</comment>
<evidence type="ECO:0000256" key="1">
    <source>
        <dbReference type="ARBA" id="ARBA00004370"/>
    </source>
</evidence>
<feature type="transmembrane region" description="Helical" evidence="5">
    <location>
        <begin position="191"/>
        <end position="208"/>
    </location>
</feature>
<sequence length="420" mass="47469">MSWADNFTTRQGVTSLYADSSLSSLATTNYNTNDDIDGIGGGGELGTLYIDINDSDLQPNKTHLLYWYYINGLAGTAIAIFGLLGNTVSIVILTHRTMRNSTSILLIFMGVFDNVFLLLNLLLQTFPFIFAKHDICPEYIHVRQFLFRSFYAVVHMAHTGTIYMTMLVTVERAMVVMRPLRAKYICTRRRAVLVSLAVLFWAVIYNIPRCLEYGTQNTVVQIDAESNTTTTELIVGKTEFAHSSFFNVYYLVYFNSIFHFIFPFFIICVLNAMIIARLIKRRRSVPRHQRGGIQVENETKLTVMILSLTAVFCICQVFAAVELIIVQLEKDYTAKLGHCSEACEGFSAFAETLTIVNSAANFLLYSIFGEKFRRACCKYVCPFIKPQTNGVALQRTSQSALTSSYRGETFQLRHTDSLDS</sequence>